<evidence type="ECO:0000256" key="2">
    <source>
        <dbReference type="SAM" id="SignalP"/>
    </source>
</evidence>
<dbReference type="EMBL" id="CP000792">
    <property type="protein sequence ID" value="EAT97385.1"/>
    <property type="molecule type" value="Genomic_DNA"/>
</dbReference>
<dbReference type="STRING" id="360104.CCC13826_0601"/>
<dbReference type="InterPro" id="IPR011250">
    <property type="entry name" value="OMP/PagP_B-barrel"/>
</dbReference>
<dbReference type="SUPFAM" id="SSF56925">
    <property type="entry name" value="OMPA-like"/>
    <property type="match status" value="1"/>
</dbReference>
<keyword evidence="1 2" id="KW-0732">Signal</keyword>
<proteinExistence type="predicted"/>
<gene>
    <name evidence="4" type="ORF">CCC13826_0601</name>
</gene>
<dbReference type="InterPro" id="IPR027385">
    <property type="entry name" value="Beta-barrel_OMP"/>
</dbReference>
<organism evidence="4 5">
    <name type="scientific">Campylobacter concisus (strain 13826)</name>
    <dbReference type="NCBI Taxonomy" id="360104"/>
    <lineage>
        <taxon>Bacteria</taxon>
        <taxon>Pseudomonadati</taxon>
        <taxon>Campylobacterota</taxon>
        <taxon>Epsilonproteobacteria</taxon>
        <taxon>Campylobacterales</taxon>
        <taxon>Campylobacteraceae</taxon>
        <taxon>Campylobacter</taxon>
    </lineage>
</organism>
<accession>A7ZE03</accession>
<dbReference type="KEGG" id="cco:CCC13826_0601"/>
<dbReference type="eggNOG" id="ENOG5031915">
    <property type="taxonomic scope" value="Bacteria"/>
</dbReference>
<dbReference type="Proteomes" id="UP000001121">
    <property type="component" value="Chromosome"/>
</dbReference>
<evidence type="ECO:0000313" key="5">
    <source>
        <dbReference type="Proteomes" id="UP000001121"/>
    </source>
</evidence>
<feature type="chain" id="PRO_5002718598" description="Outer membrane protein beta-barrel domain-containing protein" evidence="2">
    <location>
        <begin position="22"/>
        <end position="199"/>
    </location>
</feature>
<evidence type="ECO:0000256" key="1">
    <source>
        <dbReference type="ARBA" id="ARBA00022729"/>
    </source>
</evidence>
<dbReference type="Pfam" id="PF13505">
    <property type="entry name" value="OMP_b-brl"/>
    <property type="match status" value="1"/>
</dbReference>
<protein>
    <recommendedName>
        <fullName evidence="3">Outer membrane protein beta-barrel domain-containing protein</fullName>
    </recommendedName>
</protein>
<feature type="domain" description="Outer membrane protein beta-barrel" evidence="3">
    <location>
        <begin position="9"/>
        <end position="195"/>
    </location>
</feature>
<reference evidence="5" key="1">
    <citation type="submission" date="2007-10" db="EMBL/GenBank/DDBJ databases">
        <title>Genome sequence of Campylobacter concisus 13826 isolated from human feces.</title>
        <authorList>
            <person name="Fouts D.E."/>
            <person name="Mongodin E.F."/>
            <person name="Puiu D."/>
            <person name="Sebastian Y."/>
            <person name="Miller W.G."/>
            <person name="Mandrell R.E."/>
            <person name="On S."/>
            <person name="Nelson K.E."/>
        </authorList>
    </citation>
    <scope>NUCLEOTIDE SEQUENCE [LARGE SCALE GENOMIC DNA]</scope>
    <source>
        <strain evidence="5">13826</strain>
    </source>
</reference>
<dbReference type="OrthoDB" id="5360840at2"/>
<dbReference type="RefSeq" id="WP_012139937.1">
    <property type="nucleotide sequence ID" value="NC_009802.2"/>
</dbReference>
<dbReference type="HOGENOM" id="CLU_1364073_0_0_7"/>
<dbReference type="AlphaFoldDB" id="A7ZE03"/>
<dbReference type="Gene3D" id="2.40.160.20">
    <property type="match status" value="1"/>
</dbReference>
<name>A7ZE03_CAMC1</name>
<sequence length="199" mass="21500">MKNVVLKVALGLSLASAAALAQGAFVGVEGDYSFNSNLTAKSDNGKSKAKKAQPGLGIKAGYDFDVARVYGAYIYDFQAKKSLGDEDGTVVKWNTHKFIVGADYTPSVAKDLKLILGGYTGFSKLKLDVFDTHDGSEKGNATGWILGARVGAEYSINENNAVEFGLKADRTKYRSIAKYDNAKIKETNVGLYMGYTYKF</sequence>
<feature type="signal peptide" evidence="2">
    <location>
        <begin position="1"/>
        <end position="21"/>
    </location>
</feature>
<evidence type="ECO:0000313" key="4">
    <source>
        <dbReference type="EMBL" id="EAT97385.1"/>
    </source>
</evidence>
<evidence type="ECO:0000259" key="3">
    <source>
        <dbReference type="Pfam" id="PF13505"/>
    </source>
</evidence>